<dbReference type="InterPro" id="IPR027417">
    <property type="entry name" value="P-loop_NTPase"/>
</dbReference>
<dbReference type="InterPro" id="IPR000795">
    <property type="entry name" value="T_Tr_GTP-bd_dom"/>
</dbReference>
<keyword evidence="4" id="KW-0547">Nucleotide-binding</keyword>
<dbReference type="InterPro" id="IPR009001">
    <property type="entry name" value="Transl_elong_EF1A/Init_IF2_C"/>
</dbReference>
<dbReference type="Pfam" id="PF03144">
    <property type="entry name" value="GTP_EFTU_D2"/>
    <property type="match status" value="1"/>
</dbReference>
<dbReference type="InterPro" id="IPR009000">
    <property type="entry name" value="Transl_B-barrel_sf"/>
</dbReference>
<dbReference type="PRINTS" id="PR00315">
    <property type="entry name" value="ELONGATNFCT"/>
</dbReference>
<name>A0ABP0J864_9DINO</name>
<dbReference type="InterPro" id="IPR044127">
    <property type="entry name" value="eIF2g_dom_2"/>
</dbReference>
<dbReference type="SUPFAM" id="SSF50447">
    <property type="entry name" value="Translation proteins"/>
    <property type="match status" value="1"/>
</dbReference>
<dbReference type="Gene3D" id="3.40.50.300">
    <property type="entry name" value="P-loop containing nucleotide triphosphate hydrolases"/>
    <property type="match status" value="1"/>
</dbReference>
<evidence type="ECO:0000256" key="8">
    <source>
        <dbReference type="ARBA" id="ARBA00048107"/>
    </source>
</evidence>
<dbReference type="GO" id="GO:0003743">
    <property type="term" value="F:translation initiation factor activity"/>
    <property type="evidence" value="ECO:0007669"/>
    <property type="project" value="UniProtKB-KW"/>
</dbReference>
<evidence type="ECO:0000259" key="9">
    <source>
        <dbReference type="PROSITE" id="PS51722"/>
    </source>
</evidence>
<dbReference type="SUPFAM" id="SSF52540">
    <property type="entry name" value="P-loop containing nucleoside triphosphate hydrolases"/>
    <property type="match status" value="1"/>
</dbReference>
<evidence type="ECO:0000256" key="7">
    <source>
        <dbReference type="ARBA" id="ARBA00023134"/>
    </source>
</evidence>
<evidence type="ECO:0000256" key="5">
    <source>
        <dbReference type="ARBA" id="ARBA00022801"/>
    </source>
</evidence>
<dbReference type="CDD" id="cd15490">
    <property type="entry name" value="eIF2_gamma_III"/>
    <property type="match status" value="1"/>
</dbReference>
<dbReference type="CDD" id="cd03688">
    <property type="entry name" value="eIF2_gamma_II"/>
    <property type="match status" value="1"/>
</dbReference>
<comment type="similarity">
    <text evidence="1">Belongs to the TRAFAC class translation factor GTPase superfamily. Classic translation factor GTPase family. EF-Tu/EF-1A subfamily.</text>
</comment>
<dbReference type="Pfam" id="PF00009">
    <property type="entry name" value="GTP_EFTU"/>
    <property type="match status" value="1"/>
</dbReference>
<accession>A0ABP0J864</accession>
<evidence type="ECO:0000313" key="11">
    <source>
        <dbReference type="Proteomes" id="UP001642464"/>
    </source>
</evidence>
<keyword evidence="6" id="KW-0648">Protein biosynthesis</keyword>
<proteinExistence type="inferred from homology"/>
<evidence type="ECO:0000256" key="2">
    <source>
        <dbReference type="ARBA" id="ARBA00011986"/>
    </source>
</evidence>
<evidence type="ECO:0000256" key="4">
    <source>
        <dbReference type="ARBA" id="ARBA00022741"/>
    </source>
</evidence>
<keyword evidence="7" id="KW-0342">GTP-binding</keyword>
<dbReference type="Gene3D" id="2.40.30.10">
    <property type="entry name" value="Translation factors"/>
    <property type="match status" value="2"/>
</dbReference>
<dbReference type="EC" id="3.6.5.3" evidence="2"/>
<dbReference type="InterPro" id="IPR004161">
    <property type="entry name" value="EFTu-like_2"/>
</dbReference>
<evidence type="ECO:0000256" key="6">
    <source>
        <dbReference type="ARBA" id="ARBA00022917"/>
    </source>
</evidence>
<dbReference type="SUPFAM" id="SSF50465">
    <property type="entry name" value="EF-Tu/eEF-1alpha/eIF2-gamma C-terminal domain"/>
    <property type="match status" value="1"/>
</dbReference>
<keyword evidence="11" id="KW-1185">Reference proteome</keyword>
<dbReference type="EMBL" id="CAXAMM010006291">
    <property type="protein sequence ID" value="CAK9010508.1"/>
    <property type="molecule type" value="Genomic_DNA"/>
</dbReference>
<keyword evidence="5" id="KW-0378">Hydrolase</keyword>
<organism evidence="10 11">
    <name type="scientific">Durusdinium trenchii</name>
    <dbReference type="NCBI Taxonomy" id="1381693"/>
    <lineage>
        <taxon>Eukaryota</taxon>
        <taxon>Sar</taxon>
        <taxon>Alveolata</taxon>
        <taxon>Dinophyceae</taxon>
        <taxon>Suessiales</taxon>
        <taxon>Symbiodiniaceae</taxon>
        <taxon>Durusdinium</taxon>
    </lineage>
</organism>
<evidence type="ECO:0000256" key="3">
    <source>
        <dbReference type="ARBA" id="ARBA00022540"/>
    </source>
</evidence>
<protein>
    <recommendedName>
        <fullName evidence="2">protein-synthesizing GTPase</fullName>
        <ecNumber evidence="2">3.6.5.3</ecNumber>
    </recommendedName>
</protein>
<dbReference type="Proteomes" id="UP001642464">
    <property type="component" value="Unassembled WGS sequence"/>
</dbReference>
<feature type="domain" description="Tr-type G" evidence="9">
    <location>
        <begin position="36"/>
        <end position="238"/>
    </location>
</feature>
<keyword evidence="3 10" id="KW-0396">Initiation factor</keyword>
<comment type="caution">
    <text evidence="10">The sequence shown here is derived from an EMBL/GenBank/DDBJ whole genome shotgun (WGS) entry which is preliminary data.</text>
</comment>
<dbReference type="Pfam" id="PF09173">
    <property type="entry name" value="eIF2_C"/>
    <property type="match status" value="1"/>
</dbReference>
<dbReference type="CDD" id="cd01888">
    <property type="entry name" value="eIF2_gamma"/>
    <property type="match status" value="1"/>
</dbReference>
<dbReference type="InterPro" id="IPR044128">
    <property type="entry name" value="eIF2g_GTP-bd"/>
</dbReference>
<dbReference type="PROSITE" id="PS51722">
    <property type="entry name" value="G_TR_2"/>
    <property type="match status" value="1"/>
</dbReference>
<dbReference type="InterPro" id="IPR050543">
    <property type="entry name" value="eIF2G"/>
</dbReference>
<comment type="catalytic activity">
    <reaction evidence="8">
        <text>GTP + H2O = GDP + phosphate + H(+)</text>
        <dbReference type="Rhea" id="RHEA:19669"/>
        <dbReference type="ChEBI" id="CHEBI:15377"/>
        <dbReference type="ChEBI" id="CHEBI:15378"/>
        <dbReference type="ChEBI" id="CHEBI:37565"/>
        <dbReference type="ChEBI" id="CHEBI:43474"/>
        <dbReference type="ChEBI" id="CHEBI:58189"/>
        <dbReference type="EC" id="3.6.5.3"/>
    </reaction>
</comment>
<sequence>MSDLKLDPEDGLAVQDLSTLDVSKLTPLTPEVISRQATMNVGTIGHVAHGKSTVVKGLSGTHTVKFKAEKERNITIKLGYANAKIYKKQSPEEDEDHPYTSRGSSAPDVLEDDYRLVRHVSFVDCPGHDILMATMLNGAAVMDAALLVIAGNETCPQPQTSEHLAAVEIMRLKHIIILQNKVELIKQQEAESRYEEIKKFVAGTAADSSPIIPISAVLKYNLDVICEYLCTQVPIPPRDFTSNPVMIIIRSFDVNRPGEEVVDLKGGVAGGSILKGVLKMGDEIEIRPGIVTKDGENVQCRPIRSRIMSLLAEKNALQFAVPGGLIGVGTKIDPKLTRADKLVGHVLGHPGKLPSSLGVETVWKFPCDRNALAEVNVSCAPEVNVSERQVKFYLLRRLLGVKTEGDGKAGKVAKLKKGEILMVNIGSTAAGGRVLGIKEETDFAKITLTNPVCTQDGDKVALSRRIDKHWRLIGWGSIARGTTIKPMSD</sequence>
<evidence type="ECO:0000256" key="1">
    <source>
        <dbReference type="ARBA" id="ARBA00007249"/>
    </source>
</evidence>
<dbReference type="InterPro" id="IPR015256">
    <property type="entry name" value="eIF2g_C"/>
</dbReference>
<dbReference type="PANTHER" id="PTHR42854:SF3">
    <property type="entry name" value="EUKARYOTIC TRANSLATION INITIATION FACTOR 2 SUBUNIT 3-RELATED"/>
    <property type="match status" value="1"/>
</dbReference>
<reference evidence="10 11" key="1">
    <citation type="submission" date="2024-02" db="EMBL/GenBank/DDBJ databases">
        <authorList>
            <person name="Chen Y."/>
            <person name="Shah S."/>
            <person name="Dougan E. K."/>
            <person name="Thang M."/>
            <person name="Chan C."/>
        </authorList>
    </citation>
    <scope>NUCLEOTIDE SEQUENCE [LARGE SCALE GENOMIC DNA]</scope>
</reference>
<dbReference type="NCBIfam" id="NF003077">
    <property type="entry name" value="PRK04000.1"/>
    <property type="match status" value="1"/>
</dbReference>
<gene>
    <name evidence="10" type="ORF">SCF082_LOCUS10713</name>
</gene>
<evidence type="ECO:0000313" key="10">
    <source>
        <dbReference type="EMBL" id="CAK9010508.1"/>
    </source>
</evidence>
<dbReference type="PANTHER" id="PTHR42854">
    <property type="entry name" value="EUKARYOTIC TRANSLATION INITIATION FACTOR 2 SUBUNIT 3 FAMILY MEMBER"/>
    <property type="match status" value="1"/>
</dbReference>